<dbReference type="HAMAP" id="MF_01022">
    <property type="entry name" value="Bifunc_HisB"/>
    <property type="match status" value="1"/>
</dbReference>
<evidence type="ECO:0000256" key="9">
    <source>
        <dbReference type="ARBA" id="ARBA00023239"/>
    </source>
</evidence>
<dbReference type="FunFam" id="3.30.230.40:FF:000001">
    <property type="entry name" value="Imidazoleglycerol-phosphate dehydratase HisB"/>
    <property type="match status" value="1"/>
</dbReference>
<dbReference type="PROSITE" id="PS00955">
    <property type="entry name" value="IGP_DEHYDRATASE_2"/>
    <property type="match status" value="1"/>
</dbReference>
<dbReference type="HAMAP" id="MF_00076">
    <property type="entry name" value="HisB"/>
    <property type="match status" value="1"/>
</dbReference>
<comment type="pathway">
    <text evidence="2 12">Amino-acid biosynthesis; L-histidine biosynthesis; L-histidine from 5-phospho-alpha-D-ribose 1-diphosphate: step 6/9.</text>
</comment>
<dbReference type="KEGG" id="fcs:TRV642_3277"/>
<dbReference type="EC" id="4.2.1.19" evidence="12"/>
<dbReference type="InterPro" id="IPR038494">
    <property type="entry name" value="IGPD_sf"/>
</dbReference>
<comment type="similarity">
    <text evidence="12">In the N-terminal section; belongs to the histidinol-phosphatase family.</text>
</comment>
<keyword evidence="3 12" id="KW-0963">Cytoplasm</keyword>
<dbReference type="InterPro" id="IPR020568">
    <property type="entry name" value="Ribosomal_Su5_D2-typ_SF"/>
</dbReference>
<comment type="similarity">
    <text evidence="12">In the C-terminal section; belongs to the imidazoleglycerol-phosphate dehydratase family.</text>
</comment>
<dbReference type="NCBIfam" id="TIGR01261">
    <property type="entry name" value="hisB_Nterm"/>
    <property type="match status" value="1"/>
</dbReference>
<dbReference type="Pfam" id="PF00475">
    <property type="entry name" value="IGPD"/>
    <property type="match status" value="1"/>
</dbReference>
<dbReference type="SUPFAM" id="SSF56784">
    <property type="entry name" value="HAD-like"/>
    <property type="match status" value="1"/>
</dbReference>
<dbReference type="InterPro" id="IPR005954">
    <property type="entry name" value="HisB_N"/>
</dbReference>
<comment type="catalytic activity">
    <reaction evidence="12">
        <text>D-erythro-1-(imidazol-4-yl)glycerol 3-phosphate = 3-(imidazol-4-yl)-2-oxopropyl phosphate + H2O</text>
        <dbReference type="Rhea" id="RHEA:11040"/>
        <dbReference type="ChEBI" id="CHEBI:15377"/>
        <dbReference type="ChEBI" id="CHEBI:57766"/>
        <dbReference type="ChEBI" id="CHEBI:58278"/>
        <dbReference type="EC" id="4.2.1.19"/>
    </reaction>
</comment>
<keyword evidence="7 12" id="KW-0460">Magnesium</keyword>
<dbReference type="GO" id="GO:0004401">
    <property type="term" value="F:histidinol-phosphatase activity"/>
    <property type="evidence" value="ECO:0007669"/>
    <property type="project" value="UniProtKB-UniRule"/>
</dbReference>
<dbReference type="InterPro" id="IPR000807">
    <property type="entry name" value="ImidazoleglycerolP_deHydtase"/>
</dbReference>
<comment type="catalytic activity">
    <reaction evidence="11 12">
        <text>L-histidinol phosphate + H2O = L-histidinol + phosphate</text>
        <dbReference type="Rhea" id="RHEA:14465"/>
        <dbReference type="ChEBI" id="CHEBI:15377"/>
        <dbReference type="ChEBI" id="CHEBI:43474"/>
        <dbReference type="ChEBI" id="CHEBI:57699"/>
        <dbReference type="ChEBI" id="CHEBI:57980"/>
        <dbReference type="EC" id="3.1.3.15"/>
    </reaction>
</comment>
<proteinExistence type="inferred from homology"/>
<dbReference type="InterPro" id="IPR006543">
    <property type="entry name" value="Histidinol-phos"/>
</dbReference>
<dbReference type="GO" id="GO:0046872">
    <property type="term" value="F:metal ion binding"/>
    <property type="evidence" value="ECO:0007669"/>
    <property type="project" value="UniProtKB-KW"/>
</dbReference>
<feature type="region of interest" description="Histidinol-phosphatase" evidence="12">
    <location>
        <begin position="1"/>
        <end position="187"/>
    </location>
</feature>
<keyword evidence="10 12" id="KW-0511">Multifunctional enzyme</keyword>
<feature type="binding site" evidence="12">
    <location>
        <position position="8"/>
    </location>
    <ligand>
        <name>Mg(2+)</name>
        <dbReference type="ChEBI" id="CHEBI:18420"/>
    </ligand>
</feature>
<keyword evidence="6 12" id="KW-0378">Hydrolase</keyword>
<feature type="binding site" evidence="12">
    <location>
        <position position="129"/>
    </location>
    <ligand>
        <name>Mg(2+)</name>
        <dbReference type="ChEBI" id="CHEBI:18420"/>
    </ligand>
</feature>
<evidence type="ECO:0000256" key="5">
    <source>
        <dbReference type="ARBA" id="ARBA00022723"/>
    </source>
</evidence>
<dbReference type="PROSITE" id="PS00954">
    <property type="entry name" value="IGP_DEHYDRATASE_1"/>
    <property type="match status" value="1"/>
</dbReference>
<dbReference type="Pfam" id="PF13242">
    <property type="entry name" value="Hydrolase_like"/>
    <property type="match status" value="1"/>
</dbReference>
<evidence type="ECO:0000256" key="1">
    <source>
        <dbReference type="ARBA" id="ARBA00001946"/>
    </source>
</evidence>
<dbReference type="InterPro" id="IPR036412">
    <property type="entry name" value="HAD-like_sf"/>
</dbReference>
<dbReference type="GO" id="GO:0004424">
    <property type="term" value="F:imidazoleglycerol-phosphate dehydratase activity"/>
    <property type="evidence" value="ECO:0007669"/>
    <property type="project" value="UniProtKB-UniRule"/>
</dbReference>
<dbReference type="AlphaFoldDB" id="A0A9W4TJ27"/>
<comment type="subcellular location">
    <subcellularLocation>
        <location evidence="12">Cytoplasm</location>
    </subcellularLocation>
</comment>
<dbReference type="FunFam" id="3.30.230.40:FF:000003">
    <property type="entry name" value="Imidazoleglycerol-phosphate dehydratase HisB"/>
    <property type="match status" value="1"/>
</dbReference>
<comment type="cofactor">
    <cofactor evidence="1 12">
        <name>Mg(2+)</name>
        <dbReference type="ChEBI" id="CHEBI:18420"/>
    </cofactor>
</comment>
<gene>
    <name evidence="12 13" type="primary">hisB</name>
    <name evidence="13" type="ORF">TRV642_3277</name>
</gene>
<evidence type="ECO:0000256" key="2">
    <source>
        <dbReference type="ARBA" id="ARBA00005047"/>
    </source>
</evidence>
<feature type="region of interest" description="Imidazoleglycerol-phosphate dehydratase" evidence="12">
    <location>
        <begin position="188"/>
        <end position="378"/>
    </location>
</feature>
<dbReference type="InterPro" id="IPR020565">
    <property type="entry name" value="ImidazoleglycerP_deHydtase_CS"/>
</dbReference>
<evidence type="ECO:0000256" key="10">
    <source>
        <dbReference type="ARBA" id="ARBA00023268"/>
    </source>
</evidence>
<keyword evidence="8 12" id="KW-0368">Histidine biosynthesis</keyword>
<protein>
    <recommendedName>
        <fullName evidence="12">Histidine biosynthesis bifunctional protein HisB</fullName>
    </recommendedName>
    <domain>
        <recommendedName>
            <fullName evidence="12">Histidinol-phosphatase</fullName>
            <ecNumber evidence="12">3.1.3.15</ecNumber>
        </recommendedName>
    </domain>
    <domain>
        <recommendedName>
            <fullName evidence="12">Imidazoleglycerol-phosphate dehydratase</fullName>
            <shortName evidence="12">IGPD</shortName>
            <ecNumber evidence="12">4.2.1.19</ecNumber>
        </recommendedName>
    </domain>
</protein>
<feature type="active site" description="Proton donor" evidence="12">
    <location>
        <position position="10"/>
    </location>
</feature>
<evidence type="ECO:0000313" key="14">
    <source>
        <dbReference type="Proteomes" id="UP001152749"/>
    </source>
</evidence>
<dbReference type="InterPro" id="IPR006549">
    <property type="entry name" value="HAD-SF_hydro_IIIA"/>
</dbReference>
<keyword evidence="5 12" id="KW-0479">Metal-binding</keyword>
<evidence type="ECO:0000256" key="3">
    <source>
        <dbReference type="ARBA" id="ARBA00022490"/>
    </source>
</evidence>
<dbReference type="NCBIfam" id="NF002111">
    <property type="entry name" value="PRK00951.2-1"/>
    <property type="match status" value="1"/>
</dbReference>
<dbReference type="Proteomes" id="UP001152749">
    <property type="component" value="Chromosome"/>
</dbReference>
<evidence type="ECO:0000256" key="12">
    <source>
        <dbReference type="HAMAP-Rule" id="MF_01022"/>
    </source>
</evidence>
<comment type="pathway">
    <text evidence="12">Amino-acid biosynthesis; L-histidine biosynthesis; L-histidine from 5-phospho-alpha-D-ribose 1-diphosphate: step 8/9.</text>
</comment>
<dbReference type="EMBL" id="OX336425">
    <property type="protein sequence ID" value="CAI2768083.1"/>
    <property type="molecule type" value="Genomic_DNA"/>
</dbReference>
<dbReference type="PANTHER" id="PTHR23133">
    <property type="entry name" value="IMIDAZOLEGLYCEROL-PHOSPHATE DEHYDRATASE HIS7"/>
    <property type="match status" value="1"/>
</dbReference>
<evidence type="ECO:0000256" key="7">
    <source>
        <dbReference type="ARBA" id="ARBA00022842"/>
    </source>
</evidence>
<feature type="binding site" evidence="12">
    <location>
        <position position="10"/>
    </location>
    <ligand>
        <name>Mg(2+)</name>
        <dbReference type="ChEBI" id="CHEBI:18420"/>
    </ligand>
</feature>
<dbReference type="NCBIfam" id="TIGR01662">
    <property type="entry name" value="HAD-SF-IIIA"/>
    <property type="match status" value="1"/>
</dbReference>
<feature type="active site" description="Nucleophile" evidence="12">
    <location>
        <position position="8"/>
    </location>
</feature>
<dbReference type="InterPro" id="IPR020566">
    <property type="entry name" value="His_synth_bifunc_HisB"/>
</dbReference>
<dbReference type="CDD" id="cd07914">
    <property type="entry name" value="IGPD"/>
    <property type="match status" value="1"/>
</dbReference>
<dbReference type="NCBIfam" id="NF003937">
    <property type="entry name" value="PRK05446.1"/>
    <property type="match status" value="1"/>
</dbReference>
<dbReference type="InterPro" id="IPR023214">
    <property type="entry name" value="HAD_sf"/>
</dbReference>
<dbReference type="RefSeq" id="WP_263360778.1">
    <property type="nucleotide sequence ID" value="NZ_OX336425.1"/>
</dbReference>
<dbReference type="EC" id="3.1.3.15" evidence="12"/>
<evidence type="ECO:0000256" key="4">
    <source>
        <dbReference type="ARBA" id="ARBA00022605"/>
    </source>
</evidence>
<dbReference type="Gene3D" id="3.30.230.40">
    <property type="entry name" value="Imidazole glycerol phosphate dehydratase, domain 1"/>
    <property type="match status" value="2"/>
</dbReference>
<dbReference type="GO" id="GO:0005737">
    <property type="term" value="C:cytoplasm"/>
    <property type="evidence" value="ECO:0007669"/>
    <property type="project" value="UniProtKB-SubCell"/>
</dbReference>
<keyword evidence="9 12" id="KW-0456">Lyase</keyword>
<evidence type="ECO:0000313" key="13">
    <source>
        <dbReference type="EMBL" id="CAI2768083.1"/>
    </source>
</evidence>
<evidence type="ECO:0000256" key="11">
    <source>
        <dbReference type="ARBA" id="ARBA00049158"/>
    </source>
</evidence>
<name>A0A9W4TJ27_9FLAO</name>
<reference evidence="13" key="1">
    <citation type="submission" date="2022-09" db="EMBL/GenBank/DDBJ databases">
        <authorList>
            <person name="Duchaud E."/>
        </authorList>
    </citation>
    <scope>NUCLEOTIDE SEQUENCE</scope>
    <source>
        <strain evidence="13">TRV642</strain>
    </source>
</reference>
<evidence type="ECO:0000256" key="8">
    <source>
        <dbReference type="ARBA" id="ARBA00023102"/>
    </source>
</evidence>
<organism evidence="13 14">
    <name type="scientific">Flavobacterium collinsii</name>
    <dbReference type="NCBI Taxonomy" id="1114861"/>
    <lineage>
        <taxon>Bacteria</taxon>
        <taxon>Pseudomonadati</taxon>
        <taxon>Bacteroidota</taxon>
        <taxon>Flavobacteriia</taxon>
        <taxon>Flavobacteriales</taxon>
        <taxon>Flavobacteriaceae</taxon>
        <taxon>Flavobacterium</taxon>
    </lineage>
</organism>
<dbReference type="NCBIfam" id="NF002114">
    <property type="entry name" value="PRK00951.2-4"/>
    <property type="match status" value="1"/>
</dbReference>
<evidence type="ECO:0000256" key="6">
    <source>
        <dbReference type="ARBA" id="ARBA00022801"/>
    </source>
</evidence>
<keyword evidence="4 12" id="KW-0028">Amino-acid biosynthesis</keyword>
<dbReference type="Gene3D" id="3.40.50.1000">
    <property type="entry name" value="HAD superfamily/HAD-like"/>
    <property type="match status" value="1"/>
</dbReference>
<dbReference type="SUPFAM" id="SSF54211">
    <property type="entry name" value="Ribosomal protein S5 domain 2-like"/>
    <property type="match status" value="2"/>
</dbReference>
<dbReference type="PANTHER" id="PTHR23133:SF2">
    <property type="entry name" value="IMIDAZOLEGLYCEROL-PHOSPHATE DEHYDRATASE"/>
    <property type="match status" value="1"/>
</dbReference>
<accession>A0A9W4TJ27</accession>
<sequence>MKKVLFIDRDGTIVLEPENYQLDALEKVEFYPKAFQYLAKIANELDYELAMVTNQDGLGTDSFPEDTFWLTQNFILKAFENEGVLFDEIFIDKSFPEDNAPTRKPRTGMLTKYINNPEYDLANSFVLGDRLTDVELAKNLGAKAIFINDDDGIGSNEISSKREELDETIILQTMSWKTIYEFLKLEARSTSITRKTNETDIFINLNLDGTGKSKIETGIAFFDHMLDQISRHGQMDLEILVKGDLEVDEHHTIEDTAIALGEVFAKALGNKLGIERYGFCLPMDDCLAQVAIDFGGRNWLVWETEFKREMVGKMPTEMFFHFFKSFSDGAKANINIKAEGTNEHHKIEAIFKAFAKAIKVAVKRDTEKMILPSTKGML</sequence>
<comment type="caution">
    <text evidence="12">Lacks conserved residue(s) required for the propagation of feature annotation.</text>
</comment>
<dbReference type="NCBIfam" id="TIGR01656">
    <property type="entry name" value="Histidinol-ppas"/>
    <property type="match status" value="1"/>
</dbReference>
<dbReference type="GO" id="GO:0000105">
    <property type="term" value="P:L-histidine biosynthetic process"/>
    <property type="evidence" value="ECO:0007669"/>
    <property type="project" value="UniProtKB-UniRule"/>
</dbReference>